<accession>A0A974P2L8</accession>
<dbReference type="EMBL" id="CP068570">
    <property type="protein sequence ID" value="QQZ49583.1"/>
    <property type="molecule type" value="Genomic_DNA"/>
</dbReference>
<gene>
    <name evidence="1" type="ORF">JKL49_22020</name>
</gene>
<name>A0A974P2L8_9CAUL</name>
<evidence type="ECO:0000313" key="1">
    <source>
        <dbReference type="EMBL" id="QQZ49583.1"/>
    </source>
</evidence>
<reference evidence="1" key="1">
    <citation type="submission" date="2021-01" db="EMBL/GenBank/DDBJ databases">
        <title>Genome sequence of Phenylobacterium sp. 20VBR1 isolated from a valley glaceir, Ny-Alesund, Svalbard.</title>
        <authorList>
            <person name="Thomas F.A."/>
            <person name="Krishnan K.P."/>
            <person name="Sinha R.K."/>
        </authorList>
    </citation>
    <scope>NUCLEOTIDE SEQUENCE</scope>
    <source>
        <strain evidence="1">20VBR1</strain>
    </source>
</reference>
<organism evidence="1">
    <name type="scientific">Phenylobacterium glaciei</name>
    <dbReference type="NCBI Taxonomy" id="2803784"/>
    <lineage>
        <taxon>Bacteria</taxon>
        <taxon>Pseudomonadati</taxon>
        <taxon>Pseudomonadota</taxon>
        <taxon>Alphaproteobacteria</taxon>
        <taxon>Caulobacterales</taxon>
        <taxon>Caulobacteraceae</taxon>
        <taxon>Phenylobacterium</taxon>
    </lineage>
</organism>
<dbReference type="AlphaFoldDB" id="A0A974P2L8"/>
<protein>
    <submittedName>
        <fullName evidence="1">Uncharacterized protein</fullName>
    </submittedName>
</protein>
<proteinExistence type="predicted"/>
<sequence length="83" mass="8799">MSGERIRRASLAASAADVKATLTYYPAGLVQPDHGHGDPHISLVLTGDLRRRRPADGRRRGWATCCSGARAILTTSPMAGMAP</sequence>